<dbReference type="VEuPathDB" id="FungiDB:MGYG_05263"/>
<feature type="transmembrane region" description="Helical" evidence="6">
    <location>
        <begin position="258"/>
        <end position="279"/>
    </location>
</feature>
<evidence type="ECO:0000256" key="5">
    <source>
        <dbReference type="SAM" id="MobiDB-lite"/>
    </source>
</evidence>
<evidence type="ECO:0000313" key="8">
    <source>
        <dbReference type="EMBL" id="EFR02262.1"/>
    </source>
</evidence>
<dbReference type="Proteomes" id="UP000002669">
    <property type="component" value="Unassembled WGS sequence"/>
</dbReference>
<feature type="domain" description="Major facilitator superfamily (MFS) profile" evidence="7">
    <location>
        <begin position="65"/>
        <end position="499"/>
    </location>
</feature>
<dbReference type="PANTHER" id="PTHR23501:SF198">
    <property type="entry name" value="AZOLE RESISTANCE PROTEIN 1-RELATED"/>
    <property type="match status" value="1"/>
</dbReference>
<feature type="transmembrane region" description="Helical" evidence="6">
    <location>
        <begin position="215"/>
        <end position="238"/>
    </location>
</feature>
<dbReference type="FunCoup" id="E4UVD5">
    <property type="interactions" value="52"/>
</dbReference>
<dbReference type="InterPro" id="IPR036259">
    <property type="entry name" value="MFS_trans_sf"/>
</dbReference>
<dbReference type="PROSITE" id="PS50850">
    <property type="entry name" value="MFS"/>
    <property type="match status" value="1"/>
</dbReference>
<dbReference type="GO" id="GO:0005886">
    <property type="term" value="C:plasma membrane"/>
    <property type="evidence" value="ECO:0007669"/>
    <property type="project" value="TreeGrafter"/>
</dbReference>
<keyword evidence="2 6" id="KW-0812">Transmembrane</keyword>
<dbReference type="InterPro" id="IPR020846">
    <property type="entry name" value="MFS_dom"/>
</dbReference>
<feature type="transmembrane region" description="Helical" evidence="6">
    <location>
        <begin position="188"/>
        <end position="209"/>
    </location>
</feature>
<proteinExistence type="predicted"/>
<feature type="transmembrane region" description="Helical" evidence="6">
    <location>
        <begin position="153"/>
        <end position="176"/>
    </location>
</feature>
<dbReference type="AlphaFoldDB" id="E4UVD5"/>
<dbReference type="EMBL" id="DS989825">
    <property type="protein sequence ID" value="EFR02262.1"/>
    <property type="molecule type" value="Genomic_DNA"/>
</dbReference>
<feature type="transmembrane region" description="Helical" evidence="6">
    <location>
        <begin position="337"/>
        <end position="359"/>
    </location>
</feature>
<dbReference type="Gene3D" id="1.20.1250.20">
    <property type="entry name" value="MFS general substrate transporter like domains"/>
    <property type="match status" value="1"/>
</dbReference>
<dbReference type="HOGENOM" id="CLU_000960_22_1_1"/>
<dbReference type="RefSeq" id="XP_003172673.1">
    <property type="nucleotide sequence ID" value="XM_003172625.1"/>
</dbReference>
<dbReference type="GeneID" id="10027946"/>
<dbReference type="OrthoDB" id="1405469at2759"/>
<sequence>MSSSLETPEQPHIQRGHKEQNNSTRLNSNPISKAVSDQRRLPDSEQQNEGNVVERYPQGIQFAMIATSLCLTVFLTGLDTTIIATAIPKITDEFGSVGDIGWYGAAFRLASCMSQLLQGRFFAFYSVKWLFLGNFLIFEAGVLISGLAQSSIILILGRAVSGLGLSGIAQGCMVIVTLTRPLNKRPVFLGAISTSEFTAMALGPLLGGVITSQLSWRWCFFINIPLAAIPTLVVALLLKLPPSPPQKRMTTKDKLKELDFVGMTLFSTSIFCLLLALQWGGAIYAWSNRRCHASPKNLTAQNNDNWGCLCHVLSSSEWSLHLLSSLLSGFIISYVGYYKYVLIPAACVTVTGSALMTTFSTKASRLFWITALTLFGIGEGAAISSPFLAAQSVLNEADISIGMAIMSFCQDFGEALFVGIAQATFISQLQQSLRRQAPQLDSSRIITYGATQFSKMVDPQYLPAVREAYNEAIQKVFYLSLSAASCVVIGAIFMKNHSVRQP</sequence>
<gene>
    <name evidence="8" type="ORF">MGYG_05263</name>
</gene>
<dbReference type="eggNOG" id="KOG0254">
    <property type="taxonomic scope" value="Eukaryota"/>
</dbReference>
<feature type="transmembrane region" description="Helical" evidence="6">
    <location>
        <begin position="129"/>
        <end position="147"/>
    </location>
</feature>
<feature type="transmembrane region" description="Helical" evidence="6">
    <location>
        <begin position="476"/>
        <end position="494"/>
    </location>
</feature>
<dbReference type="InterPro" id="IPR011701">
    <property type="entry name" value="MFS"/>
</dbReference>
<dbReference type="STRING" id="535722.E4UVD5"/>
<evidence type="ECO:0000313" key="9">
    <source>
        <dbReference type="Proteomes" id="UP000002669"/>
    </source>
</evidence>
<dbReference type="OMA" id="VNMVIFE"/>
<keyword evidence="9" id="KW-1185">Reference proteome</keyword>
<evidence type="ECO:0000259" key="7">
    <source>
        <dbReference type="PROSITE" id="PS50850"/>
    </source>
</evidence>
<evidence type="ECO:0000256" key="4">
    <source>
        <dbReference type="ARBA" id="ARBA00023136"/>
    </source>
</evidence>
<reference evidence="9" key="1">
    <citation type="journal article" date="2012" name="MBio">
        <title>Comparative genome analysis of Trichophyton rubrum and related dermatophytes reveals candidate genes involved in infection.</title>
        <authorList>
            <person name="Martinez D.A."/>
            <person name="Oliver B.G."/>
            <person name="Graeser Y."/>
            <person name="Goldberg J.M."/>
            <person name="Li W."/>
            <person name="Martinez-Rossi N.M."/>
            <person name="Monod M."/>
            <person name="Shelest E."/>
            <person name="Barton R.C."/>
            <person name="Birch E."/>
            <person name="Brakhage A.A."/>
            <person name="Chen Z."/>
            <person name="Gurr S.J."/>
            <person name="Heiman D."/>
            <person name="Heitman J."/>
            <person name="Kosti I."/>
            <person name="Rossi A."/>
            <person name="Saif S."/>
            <person name="Samalova M."/>
            <person name="Saunders C.W."/>
            <person name="Shea T."/>
            <person name="Summerbell R.C."/>
            <person name="Xu J."/>
            <person name="Young S."/>
            <person name="Zeng Q."/>
            <person name="Birren B.W."/>
            <person name="Cuomo C.A."/>
            <person name="White T.C."/>
        </authorList>
    </citation>
    <scope>NUCLEOTIDE SEQUENCE [LARGE SCALE GENOMIC DNA]</scope>
    <source>
        <strain evidence="9">ATCC MYA-4604 / CBS 118893</strain>
    </source>
</reference>
<feature type="compositionally biased region" description="Polar residues" evidence="5">
    <location>
        <begin position="21"/>
        <end position="31"/>
    </location>
</feature>
<evidence type="ECO:0000256" key="1">
    <source>
        <dbReference type="ARBA" id="ARBA00004141"/>
    </source>
</evidence>
<evidence type="ECO:0000256" key="2">
    <source>
        <dbReference type="ARBA" id="ARBA00022692"/>
    </source>
</evidence>
<accession>E4UVD5</accession>
<dbReference type="PANTHER" id="PTHR23501">
    <property type="entry name" value="MAJOR FACILITATOR SUPERFAMILY"/>
    <property type="match status" value="1"/>
</dbReference>
<dbReference type="InParanoid" id="E4UVD5"/>
<feature type="region of interest" description="Disordered" evidence="5">
    <location>
        <begin position="1"/>
        <end position="50"/>
    </location>
</feature>
<name>E4UVD5_ARTGP</name>
<keyword evidence="3 6" id="KW-1133">Transmembrane helix</keyword>
<dbReference type="GO" id="GO:0022857">
    <property type="term" value="F:transmembrane transporter activity"/>
    <property type="evidence" value="ECO:0007669"/>
    <property type="project" value="InterPro"/>
</dbReference>
<dbReference type="SUPFAM" id="SSF103473">
    <property type="entry name" value="MFS general substrate transporter"/>
    <property type="match status" value="1"/>
</dbReference>
<organism evidence="9">
    <name type="scientific">Arthroderma gypseum (strain ATCC MYA-4604 / CBS 118893)</name>
    <name type="common">Microsporum gypseum</name>
    <dbReference type="NCBI Taxonomy" id="535722"/>
    <lineage>
        <taxon>Eukaryota</taxon>
        <taxon>Fungi</taxon>
        <taxon>Dikarya</taxon>
        <taxon>Ascomycota</taxon>
        <taxon>Pezizomycotina</taxon>
        <taxon>Eurotiomycetes</taxon>
        <taxon>Eurotiomycetidae</taxon>
        <taxon>Onygenales</taxon>
        <taxon>Arthrodermataceae</taxon>
        <taxon>Nannizzia</taxon>
    </lineage>
</organism>
<evidence type="ECO:0000256" key="6">
    <source>
        <dbReference type="SAM" id="Phobius"/>
    </source>
</evidence>
<protein>
    <submittedName>
        <fullName evidence="8">Major facilitator superfamily transporter</fullName>
    </submittedName>
</protein>
<comment type="subcellular location">
    <subcellularLocation>
        <location evidence="1">Membrane</location>
        <topology evidence="1">Multi-pass membrane protein</topology>
    </subcellularLocation>
</comment>
<feature type="transmembrane region" description="Helical" evidence="6">
    <location>
        <begin position="62"/>
        <end position="88"/>
    </location>
</feature>
<feature type="transmembrane region" description="Helical" evidence="6">
    <location>
        <begin position="366"/>
        <end position="389"/>
    </location>
</feature>
<keyword evidence="4 6" id="KW-0472">Membrane</keyword>
<dbReference type="Pfam" id="PF07690">
    <property type="entry name" value="MFS_1"/>
    <property type="match status" value="1"/>
</dbReference>
<evidence type="ECO:0000256" key="3">
    <source>
        <dbReference type="ARBA" id="ARBA00022989"/>
    </source>
</evidence>